<gene>
    <name evidence="2" type="primary">WHI3_2</name>
    <name evidence="2" type="ORF">Daus18300_011993</name>
</gene>
<reference evidence="2 3" key="1">
    <citation type="journal article" date="2024" name="IMA Fungus">
        <title>IMA Genome - F19 : A genome assembly and annotation guide to empower mycologists, including annotated draft genome sequences of Ceratocystis pirilliformis, Diaporthe australafricana, Fusarium ophioides, Paecilomyces lecythidis, and Sporothrix stenoceras.</title>
        <authorList>
            <person name="Aylward J."/>
            <person name="Wilson A.M."/>
            <person name="Visagie C.M."/>
            <person name="Spraker J."/>
            <person name="Barnes I."/>
            <person name="Buitendag C."/>
            <person name="Ceriani C."/>
            <person name="Del Mar Angel L."/>
            <person name="du Plessis D."/>
            <person name="Fuchs T."/>
            <person name="Gasser K."/>
            <person name="Kramer D."/>
            <person name="Li W."/>
            <person name="Munsamy K."/>
            <person name="Piso A."/>
            <person name="Price J.L."/>
            <person name="Sonnekus B."/>
            <person name="Thomas C."/>
            <person name="van der Nest A."/>
            <person name="van Dijk A."/>
            <person name="van Heerden A."/>
            <person name="van Vuuren N."/>
            <person name="Yilmaz N."/>
            <person name="Duong T.A."/>
            <person name="van der Merwe N.A."/>
            <person name="Wingfield M.J."/>
            <person name="Wingfield B.D."/>
        </authorList>
    </citation>
    <scope>NUCLEOTIDE SEQUENCE [LARGE SCALE GENOMIC DNA]</scope>
    <source>
        <strain evidence="2 3">CMW 18300</strain>
    </source>
</reference>
<evidence type="ECO:0000313" key="3">
    <source>
        <dbReference type="Proteomes" id="UP001583177"/>
    </source>
</evidence>
<proteinExistence type="predicted"/>
<name>A0ABR3W4G7_9PEZI</name>
<feature type="region of interest" description="Disordered" evidence="1">
    <location>
        <begin position="167"/>
        <end position="209"/>
    </location>
</feature>
<feature type="compositionally biased region" description="Low complexity" evidence="1">
    <location>
        <begin position="171"/>
        <end position="186"/>
    </location>
</feature>
<evidence type="ECO:0000313" key="2">
    <source>
        <dbReference type="EMBL" id="KAL1852911.1"/>
    </source>
</evidence>
<sequence>MTTYELNKIKQDRSRNIVTSVKSPGQTGSRAVYFLSGSEPHGFDDFCKKGVLSPTAGRMALGPTLELVDAYILTIADDSGIYDDDSGSWVVDCETLELYGHLVATDFLDEGIVVPMRDVFEDIKQHLAAVSVQLPKIPDILGARVSKSLGTMPAGLYDGIPEVVTSTLPESGAGPSTASSSPMPSAIEEHATRSTQGSFWHYAGGAGPR</sequence>
<keyword evidence="3" id="KW-1185">Reference proteome</keyword>
<dbReference type="Proteomes" id="UP001583177">
    <property type="component" value="Unassembled WGS sequence"/>
</dbReference>
<evidence type="ECO:0000256" key="1">
    <source>
        <dbReference type="SAM" id="MobiDB-lite"/>
    </source>
</evidence>
<organism evidence="2 3">
    <name type="scientific">Diaporthe australafricana</name>
    <dbReference type="NCBI Taxonomy" id="127596"/>
    <lineage>
        <taxon>Eukaryota</taxon>
        <taxon>Fungi</taxon>
        <taxon>Dikarya</taxon>
        <taxon>Ascomycota</taxon>
        <taxon>Pezizomycotina</taxon>
        <taxon>Sordariomycetes</taxon>
        <taxon>Sordariomycetidae</taxon>
        <taxon>Diaporthales</taxon>
        <taxon>Diaporthaceae</taxon>
        <taxon>Diaporthe</taxon>
    </lineage>
</organism>
<dbReference type="EMBL" id="JAWRVE010000154">
    <property type="protein sequence ID" value="KAL1852911.1"/>
    <property type="molecule type" value="Genomic_DNA"/>
</dbReference>
<protein>
    <submittedName>
        <fullName evidence="2">Cell cycle RNA binding protein whi3</fullName>
    </submittedName>
</protein>
<comment type="caution">
    <text evidence="2">The sequence shown here is derived from an EMBL/GenBank/DDBJ whole genome shotgun (WGS) entry which is preliminary data.</text>
</comment>
<accession>A0ABR3W4G7</accession>